<comment type="caution">
    <text evidence="4">The sequence shown here is derived from an EMBL/GenBank/DDBJ whole genome shotgun (WGS) entry which is preliminary data.</text>
</comment>
<dbReference type="Pfam" id="PF10197">
    <property type="entry name" value="Cir_N"/>
    <property type="match status" value="1"/>
</dbReference>
<feature type="coiled-coil region" evidence="1">
    <location>
        <begin position="18"/>
        <end position="52"/>
    </location>
</feature>
<dbReference type="PANTHER" id="PTHR22093:SF0">
    <property type="entry name" value="LEUKOCYTE RECEPTOR CLUSTER MEMBER 1"/>
    <property type="match status" value="1"/>
</dbReference>
<organism evidence="4 5">
    <name type="scientific">Mesorhabditis spiculigera</name>
    <dbReference type="NCBI Taxonomy" id="96644"/>
    <lineage>
        <taxon>Eukaryota</taxon>
        <taxon>Metazoa</taxon>
        <taxon>Ecdysozoa</taxon>
        <taxon>Nematoda</taxon>
        <taxon>Chromadorea</taxon>
        <taxon>Rhabditida</taxon>
        <taxon>Rhabditina</taxon>
        <taxon>Rhabditomorpha</taxon>
        <taxon>Rhabditoidea</taxon>
        <taxon>Rhabditidae</taxon>
        <taxon>Mesorhabditinae</taxon>
        <taxon>Mesorhabditis</taxon>
    </lineage>
</organism>
<evidence type="ECO:0000256" key="1">
    <source>
        <dbReference type="SAM" id="Coils"/>
    </source>
</evidence>
<protein>
    <recommendedName>
        <fullName evidence="3">CBF1-interacting co-repressor CIR N-terminal domain-containing protein</fullName>
    </recommendedName>
</protein>
<evidence type="ECO:0000313" key="4">
    <source>
        <dbReference type="EMBL" id="CAJ0581746.1"/>
    </source>
</evidence>
<proteinExistence type="predicted"/>
<dbReference type="AlphaFoldDB" id="A0AA36GAP6"/>
<feature type="compositionally biased region" description="Basic and acidic residues" evidence="2">
    <location>
        <begin position="131"/>
        <end position="154"/>
    </location>
</feature>
<feature type="compositionally biased region" description="Basic residues" evidence="2">
    <location>
        <begin position="175"/>
        <end position="204"/>
    </location>
</feature>
<dbReference type="SMART" id="SM01083">
    <property type="entry name" value="Cir_N"/>
    <property type="match status" value="1"/>
</dbReference>
<feature type="non-terminal residue" evidence="4">
    <location>
        <position position="1"/>
    </location>
</feature>
<feature type="domain" description="CBF1-interacting co-repressor CIR N-terminal" evidence="3">
    <location>
        <begin position="8"/>
        <end position="44"/>
    </location>
</feature>
<keyword evidence="1" id="KW-0175">Coiled coil</keyword>
<sequence length="288" mass="34396">MNILHHKSWHVRTKENIRKVRKDEAEAAEKERRELERQINVVSERRLKVLREQADKRLETDFDIRPDANPDAEEEPGTSGGHINFFADLERNERKNLGGDNEEYKQEKAKEKDEWEQKMGILVKLGQDTNELTKKKEWYEVLPKRPKELSKPERLVFPPAPKKDAKDDDDEEGRKSKKDKKQKKEKKRKKDKKEKHNKKRKRSRSSSSDSSANERKKRKSKQEIEEDVAAAKKARIAELREERLRREREERGRSWRVLHPELAKADDERKEREKPKYNSGFNPHLARR</sequence>
<dbReference type="PANTHER" id="PTHR22093">
    <property type="entry name" value="LEUKOCYTE RECEPTOR CLUSTER LRC MEMBER 1"/>
    <property type="match status" value="1"/>
</dbReference>
<dbReference type="InterPro" id="IPR039875">
    <property type="entry name" value="LENG1-like"/>
</dbReference>
<evidence type="ECO:0000256" key="2">
    <source>
        <dbReference type="SAM" id="MobiDB-lite"/>
    </source>
</evidence>
<reference evidence="4" key="1">
    <citation type="submission" date="2023-06" db="EMBL/GenBank/DDBJ databases">
        <authorList>
            <person name="Delattre M."/>
        </authorList>
    </citation>
    <scope>NUCLEOTIDE SEQUENCE</scope>
    <source>
        <strain evidence="4">AF72</strain>
    </source>
</reference>
<keyword evidence="5" id="KW-1185">Reference proteome</keyword>
<dbReference type="InterPro" id="IPR019339">
    <property type="entry name" value="CIR_N_dom"/>
</dbReference>
<feature type="compositionally biased region" description="Basic and acidic residues" evidence="2">
    <location>
        <begin position="235"/>
        <end position="276"/>
    </location>
</feature>
<name>A0AA36GAP6_9BILA</name>
<gene>
    <name evidence="4" type="ORF">MSPICULIGERA_LOCUS19901</name>
</gene>
<feature type="compositionally biased region" description="Basic and acidic residues" evidence="2">
    <location>
        <begin position="88"/>
        <end position="117"/>
    </location>
</feature>
<dbReference type="Proteomes" id="UP001177023">
    <property type="component" value="Unassembled WGS sequence"/>
</dbReference>
<accession>A0AA36GAP6</accession>
<feature type="compositionally biased region" description="Basic and acidic residues" evidence="2">
    <location>
        <begin position="58"/>
        <end position="68"/>
    </location>
</feature>
<dbReference type="EMBL" id="CATQJA010002663">
    <property type="protein sequence ID" value="CAJ0581746.1"/>
    <property type="molecule type" value="Genomic_DNA"/>
</dbReference>
<evidence type="ECO:0000313" key="5">
    <source>
        <dbReference type="Proteomes" id="UP001177023"/>
    </source>
</evidence>
<feature type="region of interest" description="Disordered" evidence="2">
    <location>
        <begin position="58"/>
        <end position="288"/>
    </location>
</feature>
<evidence type="ECO:0000259" key="3">
    <source>
        <dbReference type="SMART" id="SM01083"/>
    </source>
</evidence>